<sequence length="80" mass="8985">MKANGNLRNTRVLLPRMGLSLQMKWEGEHVLVYRIPFGINHLEMHRLVASSAALSSKPPLTTTSLDPRLNCFLTPYLPVA</sequence>
<comment type="caution">
    <text evidence="1">The sequence shown here is derived from an EMBL/GenBank/DDBJ whole genome shotgun (WGS) entry which is preliminary data.</text>
</comment>
<keyword evidence="2" id="KW-1185">Reference proteome</keyword>
<dbReference type="AlphaFoldDB" id="A0AAV4RV80"/>
<evidence type="ECO:0000313" key="2">
    <source>
        <dbReference type="Proteomes" id="UP001054837"/>
    </source>
</evidence>
<proteinExistence type="predicted"/>
<evidence type="ECO:0000313" key="1">
    <source>
        <dbReference type="EMBL" id="GIY24579.1"/>
    </source>
</evidence>
<gene>
    <name evidence="1" type="ORF">CDAR_120761</name>
</gene>
<organism evidence="1 2">
    <name type="scientific">Caerostris darwini</name>
    <dbReference type="NCBI Taxonomy" id="1538125"/>
    <lineage>
        <taxon>Eukaryota</taxon>
        <taxon>Metazoa</taxon>
        <taxon>Ecdysozoa</taxon>
        <taxon>Arthropoda</taxon>
        <taxon>Chelicerata</taxon>
        <taxon>Arachnida</taxon>
        <taxon>Araneae</taxon>
        <taxon>Araneomorphae</taxon>
        <taxon>Entelegynae</taxon>
        <taxon>Araneoidea</taxon>
        <taxon>Araneidae</taxon>
        <taxon>Caerostris</taxon>
    </lineage>
</organism>
<name>A0AAV4RV80_9ARAC</name>
<protein>
    <submittedName>
        <fullName evidence="1">Uncharacterized protein</fullName>
    </submittedName>
</protein>
<reference evidence="1 2" key="1">
    <citation type="submission" date="2021-06" db="EMBL/GenBank/DDBJ databases">
        <title>Caerostris darwini draft genome.</title>
        <authorList>
            <person name="Kono N."/>
            <person name="Arakawa K."/>
        </authorList>
    </citation>
    <scope>NUCLEOTIDE SEQUENCE [LARGE SCALE GENOMIC DNA]</scope>
</reference>
<dbReference type="EMBL" id="BPLQ01006712">
    <property type="protein sequence ID" value="GIY24579.1"/>
    <property type="molecule type" value="Genomic_DNA"/>
</dbReference>
<dbReference type="Proteomes" id="UP001054837">
    <property type="component" value="Unassembled WGS sequence"/>
</dbReference>
<accession>A0AAV4RV80</accession>